<dbReference type="STRING" id="272569.rrnAC3078"/>
<dbReference type="AlphaFoldDB" id="Q5UY59"/>
<dbReference type="PaxDb" id="272569-rrnAC3078"/>
<evidence type="ECO:0000313" key="2">
    <source>
        <dbReference type="Proteomes" id="UP000001169"/>
    </source>
</evidence>
<dbReference type="EMBL" id="AY596297">
    <property type="protein sequence ID" value="AAV47794.1"/>
    <property type="molecule type" value="Genomic_DNA"/>
</dbReference>
<accession>Q5UY59</accession>
<dbReference type="Proteomes" id="UP000001169">
    <property type="component" value="Chromosome I"/>
</dbReference>
<proteinExistence type="predicted"/>
<gene>
    <name evidence="1" type="primary">rub</name>
    <name evidence="1" type="ordered locus">rrnAC3078</name>
</gene>
<keyword evidence="2" id="KW-1185">Reference proteome</keyword>
<organism evidence="1 2">
    <name type="scientific">Haloarcula marismortui (strain ATCC 43049 / DSM 3752 / JCM 8966 / VKM B-1809)</name>
    <name type="common">Halobacterium marismortui</name>
    <dbReference type="NCBI Taxonomy" id="272569"/>
    <lineage>
        <taxon>Archaea</taxon>
        <taxon>Methanobacteriati</taxon>
        <taxon>Methanobacteriota</taxon>
        <taxon>Stenosarchaea group</taxon>
        <taxon>Halobacteria</taxon>
        <taxon>Halobacteriales</taxon>
        <taxon>Haloarculaceae</taxon>
        <taxon>Haloarcula</taxon>
    </lineage>
</organism>
<dbReference type="PATRIC" id="fig|272569.17.peg.3623"/>
<name>Q5UY59_HALMA</name>
<sequence length="82" mass="9041">MYAICIKPCRKCTSAGRFWGFDVECISMGVLDTVSELFSSGEQHYRFRCDDCGTEFAQRAATVEDLSCPECGADTVRPAEAT</sequence>
<dbReference type="EnsemblBacteria" id="AAV47794">
    <property type="protein sequence ID" value="AAV47794"/>
    <property type="gene ID" value="rrnAC3078"/>
</dbReference>
<reference evidence="1 2" key="1">
    <citation type="journal article" date="2004" name="Genome Res.">
        <title>Genome sequence of Haloarcula marismortui: a halophilic archaeon from the Dead Sea.</title>
        <authorList>
            <person name="Baliga N.S."/>
            <person name="Bonneau R."/>
            <person name="Facciotti M.T."/>
            <person name="Pan M."/>
            <person name="Glusman G."/>
            <person name="Deutsch E.W."/>
            <person name="Shannon P."/>
            <person name="Chiu Y."/>
            <person name="Weng R.S."/>
            <person name="Gan R.R."/>
            <person name="Hung P."/>
            <person name="Date S.V."/>
            <person name="Marcotte E."/>
            <person name="Hood L."/>
            <person name="Ng W.V."/>
        </authorList>
    </citation>
    <scope>NUCLEOTIDE SEQUENCE [LARGE SCALE GENOMIC DNA]</scope>
    <source>
        <strain evidence="2">ATCC 43049 / DSM 3752 / JCM 8966 / VKM B-1809</strain>
    </source>
</reference>
<dbReference type="HOGENOM" id="CLU_2550127_0_0_2"/>
<dbReference type="KEGG" id="hma:rrnAC3078"/>
<dbReference type="eggNOG" id="arCOG09285">
    <property type="taxonomic scope" value="Archaea"/>
</dbReference>
<evidence type="ECO:0000313" key="1">
    <source>
        <dbReference type="EMBL" id="AAV47794.1"/>
    </source>
</evidence>
<protein>
    <submittedName>
        <fullName evidence="1">Rubredoxin</fullName>
    </submittedName>
</protein>